<dbReference type="CDD" id="cd01949">
    <property type="entry name" value="GGDEF"/>
    <property type="match status" value="1"/>
</dbReference>
<evidence type="ECO:0000313" key="4">
    <source>
        <dbReference type="Proteomes" id="UP000580043"/>
    </source>
</evidence>
<dbReference type="Pfam" id="PF13188">
    <property type="entry name" value="PAS_8"/>
    <property type="match status" value="1"/>
</dbReference>
<feature type="transmembrane region" description="Helical" evidence="1">
    <location>
        <begin position="185"/>
        <end position="207"/>
    </location>
</feature>
<dbReference type="InterPro" id="IPR029787">
    <property type="entry name" value="Nucleotide_cyclase"/>
</dbReference>
<dbReference type="InterPro" id="IPR000014">
    <property type="entry name" value="PAS"/>
</dbReference>
<dbReference type="SMART" id="SM00267">
    <property type="entry name" value="GGDEF"/>
    <property type="match status" value="1"/>
</dbReference>
<keyword evidence="4" id="KW-1185">Reference proteome</keyword>
<dbReference type="NCBIfam" id="TIGR00254">
    <property type="entry name" value="GGDEF"/>
    <property type="match status" value="1"/>
</dbReference>
<protein>
    <submittedName>
        <fullName evidence="3">Sensor domain-containing diguanylate cyclase</fullName>
    </submittedName>
</protein>
<dbReference type="PROSITE" id="PS50887">
    <property type="entry name" value="GGDEF"/>
    <property type="match status" value="1"/>
</dbReference>
<evidence type="ECO:0000313" key="3">
    <source>
        <dbReference type="EMBL" id="NML24610.1"/>
    </source>
</evidence>
<dbReference type="Proteomes" id="UP000580043">
    <property type="component" value="Unassembled WGS sequence"/>
</dbReference>
<gene>
    <name evidence="3" type="ORF">HHL15_02555</name>
</gene>
<dbReference type="GO" id="GO:0003824">
    <property type="term" value="F:catalytic activity"/>
    <property type="evidence" value="ECO:0007669"/>
    <property type="project" value="UniProtKB-ARBA"/>
</dbReference>
<dbReference type="RefSeq" id="WP_169144225.1">
    <property type="nucleotide sequence ID" value="NZ_JABBGA010000001.1"/>
</dbReference>
<dbReference type="FunFam" id="3.30.70.270:FF:000001">
    <property type="entry name" value="Diguanylate cyclase domain protein"/>
    <property type="match status" value="1"/>
</dbReference>
<keyword evidence="1" id="KW-0472">Membrane</keyword>
<proteinExistence type="predicted"/>
<evidence type="ECO:0000259" key="2">
    <source>
        <dbReference type="PROSITE" id="PS50887"/>
    </source>
</evidence>
<dbReference type="InterPro" id="IPR043128">
    <property type="entry name" value="Rev_trsase/Diguanyl_cyclase"/>
</dbReference>
<accession>A0A848G0N4</accession>
<dbReference type="EMBL" id="JABBGA010000001">
    <property type="protein sequence ID" value="NML24610.1"/>
    <property type="molecule type" value="Genomic_DNA"/>
</dbReference>
<dbReference type="Gene3D" id="3.30.450.20">
    <property type="entry name" value="PAS domain"/>
    <property type="match status" value="1"/>
</dbReference>
<dbReference type="PANTHER" id="PTHR44757:SF2">
    <property type="entry name" value="BIOFILM ARCHITECTURE MAINTENANCE PROTEIN MBAA"/>
    <property type="match status" value="1"/>
</dbReference>
<dbReference type="SUPFAM" id="SSF55785">
    <property type="entry name" value="PYP-like sensor domain (PAS domain)"/>
    <property type="match status" value="1"/>
</dbReference>
<feature type="domain" description="GGDEF" evidence="2">
    <location>
        <begin position="351"/>
        <end position="484"/>
    </location>
</feature>
<keyword evidence="1" id="KW-1133">Transmembrane helix</keyword>
<sequence>MSSRRTRPQSYRPTLLLWALTVVFCIAEAGILFLAYRHTLEYRQLSTQLGLVQQGSALAYQLSAGPATPVLNPSNDPRQRWLTGLLSGLLAGGTSLHSLENIRVAVGPVEGQEARRILAELNSRWSALTSQTLLSTLSQDAAADLDAEHHASRLAAELAAIGPGMGHLAMQLARQRDEAMRQADLFAVLAVATGLLACLVVGTLLLLQRRRSERSGRLMRSMMNQIGAGVCILGSTDKIADANRAACRMLGRPRKALRGRRLDEILSLNDGVWTGERPDGLPLAIERIPGVIEGYKGPLRIMTLLDVTARHLTNECLQHLANHDPLTGLPNRGFLAPHFERELQRCEENKSVLGVAVLDLDGFKPINDTYGHAIGDELLVQISQRLGAALRNGDVIARIGGDEFAGVFPDINNRDTLNFLGERLLGIFAHPFHIQGQLITIGGSIGLALAPDDGLDQDSLLKAADAAMYRAKHDGRPALRLASRTGDSVAA</sequence>
<dbReference type="CDD" id="cd00130">
    <property type="entry name" value="PAS"/>
    <property type="match status" value="1"/>
</dbReference>
<evidence type="ECO:0000256" key="1">
    <source>
        <dbReference type="SAM" id="Phobius"/>
    </source>
</evidence>
<comment type="caution">
    <text evidence="3">The sequence shown here is derived from an EMBL/GenBank/DDBJ whole genome shotgun (WGS) entry which is preliminary data.</text>
</comment>
<dbReference type="AlphaFoldDB" id="A0A848G0N4"/>
<dbReference type="PANTHER" id="PTHR44757">
    <property type="entry name" value="DIGUANYLATE CYCLASE DGCP"/>
    <property type="match status" value="1"/>
</dbReference>
<keyword evidence="1" id="KW-0812">Transmembrane</keyword>
<dbReference type="SUPFAM" id="SSF55073">
    <property type="entry name" value="Nucleotide cyclase"/>
    <property type="match status" value="1"/>
</dbReference>
<reference evidence="3 4" key="1">
    <citation type="submission" date="2020-04" db="EMBL/GenBank/DDBJ databases">
        <title>Zoogloea sp. G-4-1-14 isolated from soil.</title>
        <authorList>
            <person name="Dahal R.H."/>
        </authorList>
    </citation>
    <scope>NUCLEOTIDE SEQUENCE [LARGE SCALE GENOMIC DNA]</scope>
    <source>
        <strain evidence="3 4">G-4-1-14</strain>
    </source>
</reference>
<dbReference type="SMART" id="SM00091">
    <property type="entry name" value="PAS"/>
    <property type="match status" value="1"/>
</dbReference>
<dbReference type="InterPro" id="IPR035965">
    <property type="entry name" value="PAS-like_dom_sf"/>
</dbReference>
<dbReference type="Gene3D" id="3.30.70.270">
    <property type="match status" value="1"/>
</dbReference>
<dbReference type="InterPro" id="IPR052155">
    <property type="entry name" value="Biofilm_reg_signaling"/>
</dbReference>
<dbReference type="InterPro" id="IPR000160">
    <property type="entry name" value="GGDEF_dom"/>
</dbReference>
<organism evidence="3 4">
    <name type="scientific">Zoogloea dura</name>
    <dbReference type="NCBI Taxonomy" id="2728840"/>
    <lineage>
        <taxon>Bacteria</taxon>
        <taxon>Pseudomonadati</taxon>
        <taxon>Pseudomonadota</taxon>
        <taxon>Betaproteobacteria</taxon>
        <taxon>Rhodocyclales</taxon>
        <taxon>Zoogloeaceae</taxon>
        <taxon>Zoogloea</taxon>
    </lineage>
</organism>
<name>A0A848G0N4_9RHOO</name>
<dbReference type="Pfam" id="PF00990">
    <property type="entry name" value="GGDEF"/>
    <property type="match status" value="1"/>
</dbReference>